<dbReference type="OrthoDB" id="9796260at2"/>
<protein>
    <submittedName>
        <fullName evidence="9">Iron chelate uptake ABC transporter, permease</fullName>
    </submittedName>
</protein>
<evidence type="ECO:0000256" key="4">
    <source>
        <dbReference type="ARBA" id="ARBA00022475"/>
    </source>
</evidence>
<feature type="transmembrane region" description="Helical" evidence="8">
    <location>
        <begin position="7"/>
        <end position="27"/>
    </location>
</feature>
<feature type="transmembrane region" description="Helical" evidence="8">
    <location>
        <begin position="138"/>
        <end position="159"/>
    </location>
</feature>
<keyword evidence="4" id="KW-1003">Cell membrane</keyword>
<accession>U4KKL8</accession>
<feature type="transmembrane region" description="Helical" evidence="8">
    <location>
        <begin position="233"/>
        <end position="258"/>
    </location>
</feature>
<dbReference type="STRING" id="1318466.BN85405760"/>
<dbReference type="Gene3D" id="1.10.3470.10">
    <property type="entry name" value="ABC transporter involved in vitamin B12 uptake, BtuC"/>
    <property type="match status" value="1"/>
</dbReference>
<evidence type="ECO:0000313" key="10">
    <source>
        <dbReference type="Proteomes" id="UP000032740"/>
    </source>
</evidence>
<evidence type="ECO:0000256" key="6">
    <source>
        <dbReference type="ARBA" id="ARBA00022989"/>
    </source>
</evidence>
<feature type="transmembrane region" description="Helical" evidence="8">
    <location>
        <begin position="47"/>
        <end position="67"/>
    </location>
</feature>
<dbReference type="EMBL" id="FO681347">
    <property type="protein sequence ID" value="CCV64153.1"/>
    <property type="molecule type" value="Genomic_DNA"/>
</dbReference>
<dbReference type="GO" id="GO:0033214">
    <property type="term" value="P:siderophore-iron import into cell"/>
    <property type="evidence" value="ECO:0007669"/>
    <property type="project" value="TreeGrafter"/>
</dbReference>
<evidence type="ECO:0000256" key="5">
    <source>
        <dbReference type="ARBA" id="ARBA00022692"/>
    </source>
</evidence>
<dbReference type="HOGENOM" id="CLU_050494_0_0_14"/>
<keyword evidence="7 8" id="KW-0472">Membrane</keyword>
<dbReference type="RefSeq" id="WP_026657853.1">
    <property type="nucleotide sequence ID" value="NC_022538.1"/>
</dbReference>
<dbReference type="PANTHER" id="PTHR30472:SF19">
    <property type="entry name" value="PETROBACTIN IMPORT SYSTEM PERMEASE PROTEIN YCLO"/>
    <property type="match status" value="1"/>
</dbReference>
<feature type="transmembrane region" description="Helical" evidence="8">
    <location>
        <begin position="185"/>
        <end position="202"/>
    </location>
</feature>
<feature type="transmembrane region" description="Helical" evidence="8">
    <location>
        <begin position="79"/>
        <end position="100"/>
    </location>
</feature>
<dbReference type="InterPro" id="IPR037294">
    <property type="entry name" value="ABC_BtuC-like"/>
</dbReference>
<dbReference type="GO" id="GO:0005886">
    <property type="term" value="C:plasma membrane"/>
    <property type="evidence" value="ECO:0007669"/>
    <property type="project" value="UniProtKB-SubCell"/>
</dbReference>
<keyword evidence="5 8" id="KW-0812">Transmembrane</keyword>
<dbReference type="KEGG" id="apal:BN85405760"/>
<dbReference type="PANTHER" id="PTHR30472">
    <property type="entry name" value="FERRIC ENTEROBACTIN TRANSPORT SYSTEM PERMEASE PROTEIN"/>
    <property type="match status" value="1"/>
</dbReference>
<dbReference type="SUPFAM" id="SSF81345">
    <property type="entry name" value="ABC transporter involved in vitamin B12 uptake, BtuC"/>
    <property type="match status" value="1"/>
</dbReference>
<gene>
    <name evidence="9" type="ORF">BN85405760</name>
</gene>
<dbReference type="Proteomes" id="UP000032740">
    <property type="component" value="Chromosome"/>
</dbReference>
<comment type="similarity">
    <text evidence="2">Belongs to the binding-protein-dependent transport system permease family. FecCD subfamily.</text>
</comment>
<comment type="subcellular location">
    <subcellularLocation>
        <location evidence="1">Cell membrane</location>
        <topology evidence="1">Multi-pass membrane protein</topology>
    </subcellularLocation>
</comment>
<dbReference type="Pfam" id="PF01032">
    <property type="entry name" value="FecCD"/>
    <property type="match status" value="1"/>
</dbReference>
<evidence type="ECO:0000256" key="7">
    <source>
        <dbReference type="ARBA" id="ARBA00023136"/>
    </source>
</evidence>
<reference evidence="9 10" key="1">
    <citation type="journal article" date="2013" name="J. Mol. Microbiol. Biotechnol.">
        <title>Analysis of the Complete Genomes of Acholeplasma brassicae , A. palmae and A. laidlawii and Their Comparison to the Obligate Parasites from ' Candidatus Phytoplasma'.</title>
        <authorList>
            <person name="Kube M."/>
            <person name="Siewert C."/>
            <person name="Migdoll A.M."/>
            <person name="Duduk B."/>
            <person name="Holz S."/>
            <person name="Rabus R."/>
            <person name="Seemuller E."/>
            <person name="Mitrovic J."/>
            <person name="Muller I."/>
            <person name="Buttner C."/>
            <person name="Reinhardt R."/>
        </authorList>
    </citation>
    <scope>NUCLEOTIDE SEQUENCE [LARGE SCALE GENOMIC DNA]</scope>
    <source>
        <strain evidence="9 10">J233</strain>
    </source>
</reference>
<sequence>MKKNTKYIILIALCVILMFAFLFVWVLTTKVIHPTPNVFIRILTRRGTQLIAILVSSILIATSSLIFQTITNNRILTPSVLGFDSIYVITQTLIVMFLGATSVYLTNVYANFSISLVAMVGITFLMYIVLLKKDKKNIILLLLVGMIISSLAGSITNFIQSYMNPDQFQNVSNLTTVSLNNINEQLIYLTTPIMIVLIVLMFKQNKYYDVMDLGEDTAISLGVNYSSKVNLSLVYIAIAVAISTALIGTLTFLGLIAVNSAREIFKTNNHKTLMIASGLMSIIFVLFGQIVTELLQHKTSVSVLINLIGGSYMIYLILRENKI</sequence>
<evidence type="ECO:0000256" key="2">
    <source>
        <dbReference type="ARBA" id="ARBA00007935"/>
    </source>
</evidence>
<evidence type="ECO:0000256" key="8">
    <source>
        <dbReference type="SAM" id="Phobius"/>
    </source>
</evidence>
<evidence type="ECO:0000256" key="1">
    <source>
        <dbReference type="ARBA" id="ARBA00004651"/>
    </source>
</evidence>
<organism evidence="9 10">
    <name type="scientific">Alteracholeplasma palmae (strain ATCC 49389 / J233)</name>
    <name type="common">Acholeplasma palmae</name>
    <dbReference type="NCBI Taxonomy" id="1318466"/>
    <lineage>
        <taxon>Bacteria</taxon>
        <taxon>Bacillati</taxon>
        <taxon>Mycoplasmatota</taxon>
        <taxon>Mollicutes</taxon>
        <taxon>Acholeplasmatales</taxon>
        <taxon>Acholeplasmataceae</taxon>
        <taxon>Acholeplasma</taxon>
    </lineage>
</organism>
<name>U4KKL8_ALTPJ</name>
<keyword evidence="6 8" id="KW-1133">Transmembrane helix</keyword>
<evidence type="ECO:0000313" key="9">
    <source>
        <dbReference type="EMBL" id="CCV64153.1"/>
    </source>
</evidence>
<evidence type="ECO:0000256" key="3">
    <source>
        <dbReference type="ARBA" id="ARBA00022448"/>
    </source>
</evidence>
<feature type="transmembrane region" description="Helical" evidence="8">
    <location>
        <begin position="299"/>
        <end position="318"/>
    </location>
</feature>
<feature type="transmembrane region" description="Helical" evidence="8">
    <location>
        <begin position="273"/>
        <end position="292"/>
    </location>
</feature>
<keyword evidence="10" id="KW-1185">Reference proteome</keyword>
<keyword evidence="3" id="KW-0813">Transport</keyword>
<proteinExistence type="inferred from homology"/>
<dbReference type="CDD" id="cd06550">
    <property type="entry name" value="TM_ABC_iron-siderophores_like"/>
    <property type="match status" value="1"/>
</dbReference>
<dbReference type="InterPro" id="IPR000522">
    <property type="entry name" value="ABC_transptr_permease_BtuC"/>
</dbReference>
<dbReference type="GO" id="GO:0022857">
    <property type="term" value="F:transmembrane transporter activity"/>
    <property type="evidence" value="ECO:0007669"/>
    <property type="project" value="InterPro"/>
</dbReference>
<feature type="transmembrane region" description="Helical" evidence="8">
    <location>
        <begin position="112"/>
        <end position="131"/>
    </location>
</feature>
<dbReference type="AlphaFoldDB" id="U4KKL8"/>